<evidence type="ECO:0008006" key="3">
    <source>
        <dbReference type="Google" id="ProtNLM"/>
    </source>
</evidence>
<organism evidence="1 2">
    <name type="scientific">Filomicrobium insigne</name>
    <dbReference type="NCBI Taxonomy" id="418854"/>
    <lineage>
        <taxon>Bacteria</taxon>
        <taxon>Pseudomonadati</taxon>
        <taxon>Pseudomonadota</taxon>
        <taxon>Alphaproteobacteria</taxon>
        <taxon>Hyphomicrobiales</taxon>
        <taxon>Hyphomicrobiaceae</taxon>
        <taxon>Filomicrobium</taxon>
    </lineage>
</organism>
<dbReference type="Proteomes" id="UP000198795">
    <property type="component" value="Unassembled WGS sequence"/>
</dbReference>
<accession>A0A1H0HJM2</accession>
<evidence type="ECO:0000313" key="2">
    <source>
        <dbReference type="Proteomes" id="UP000198795"/>
    </source>
</evidence>
<evidence type="ECO:0000313" key="1">
    <source>
        <dbReference type="EMBL" id="SDO19300.1"/>
    </source>
</evidence>
<keyword evidence="2" id="KW-1185">Reference proteome</keyword>
<comment type="caution">
    <text evidence="1">The sequence shown here is derived from an EMBL/GenBank/DDBJ whole genome shotgun (WGS) entry which is preliminary data.</text>
</comment>
<proteinExistence type="predicted"/>
<name>A0A1H0HJM2_9HYPH</name>
<protein>
    <recommendedName>
        <fullName evidence="3">Transposase</fullName>
    </recommendedName>
</protein>
<dbReference type="EMBL" id="FNJC01000001">
    <property type="protein sequence ID" value="SDO19300.1"/>
    <property type="molecule type" value="Genomic_DNA"/>
</dbReference>
<gene>
    <name evidence="1" type="ORF">SAMN04488061_0529</name>
</gene>
<reference evidence="1 2" key="1">
    <citation type="submission" date="2016-10" db="EMBL/GenBank/DDBJ databases">
        <authorList>
            <person name="Varghese N."/>
            <person name="Submissions S."/>
        </authorList>
    </citation>
    <scope>NUCLEOTIDE SEQUENCE [LARGE SCALE GENOMIC DNA]</scope>
    <source>
        <strain evidence="1 2">CGMCC 1.6497</strain>
    </source>
</reference>
<sequence>MASGFCSGRRQMREFRSELDRNEGLEANEKSELETIDFRRRWRVALRVA</sequence>